<evidence type="ECO:0000313" key="1">
    <source>
        <dbReference type="EMBL" id="KAB8186663.1"/>
    </source>
</evidence>
<evidence type="ECO:0000313" key="2">
    <source>
        <dbReference type="Proteomes" id="UP000313066"/>
    </source>
</evidence>
<proteinExistence type="predicted"/>
<gene>
    <name evidence="1" type="ORF">FH610_007755</name>
</gene>
<protein>
    <submittedName>
        <fullName evidence="1">Uncharacterized protein</fullName>
    </submittedName>
</protein>
<dbReference type="Proteomes" id="UP000313066">
    <property type="component" value="Unassembled WGS sequence"/>
</dbReference>
<dbReference type="AlphaFoldDB" id="A0A5N6C2M5"/>
<name>A0A5N6C2M5_9ACTN</name>
<dbReference type="RefSeq" id="WP_139573585.1">
    <property type="nucleotide sequence ID" value="NZ_VDMA02000003.1"/>
</dbReference>
<reference evidence="1 2" key="1">
    <citation type="submission" date="2019-10" db="EMBL/GenBank/DDBJ databases">
        <title>Nonomuraea sp. nov., isolated from Phyllanthus amarus.</title>
        <authorList>
            <person name="Klykleung N."/>
            <person name="Tanasupawat S."/>
        </authorList>
    </citation>
    <scope>NUCLEOTIDE SEQUENCE [LARGE SCALE GENOMIC DNA]</scope>
    <source>
        <strain evidence="1 2">CR1-09</strain>
    </source>
</reference>
<dbReference type="EMBL" id="VDMA02000003">
    <property type="protein sequence ID" value="KAB8186663.1"/>
    <property type="molecule type" value="Genomic_DNA"/>
</dbReference>
<sequence>MSRNVIVVLGADVTSGDVRELVESLGGEAGEGSPEHYDVVLERGGGTVWTRLDPDLLRYEDLRAAYESALDLPPRSALVLEMTGEPGSQWLAAEIVLAAADRWPLLVRDLGGEILTVERFHRRLAKRRAGFFDAATWHDPSPAAARRGRVALVTMALPPDVTPRHVERLVRSLGGLAGDGEEADALLERGPARVWVQLADARATPPGPASVTRETLGEAPGTCVLLEVFETPGSQVLAAELVEAAAAHWPVLVRGASGQSMTVEDVRARIAMGAIDVFDP</sequence>
<keyword evidence="2" id="KW-1185">Reference proteome</keyword>
<comment type="caution">
    <text evidence="1">The sequence shown here is derived from an EMBL/GenBank/DDBJ whole genome shotgun (WGS) entry which is preliminary data.</text>
</comment>
<accession>A0A5N6C2M5</accession>
<organism evidence="1 2">
    <name type="scientific">Microbispora catharanthi</name>
    <dbReference type="NCBI Taxonomy" id="1712871"/>
    <lineage>
        <taxon>Bacteria</taxon>
        <taxon>Bacillati</taxon>
        <taxon>Actinomycetota</taxon>
        <taxon>Actinomycetes</taxon>
        <taxon>Streptosporangiales</taxon>
        <taxon>Streptosporangiaceae</taxon>
        <taxon>Microbispora</taxon>
    </lineage>
</organism>